<feature type="domain" description="Amidase" evidence="1">
    <location>
        <begin position="29"/>
        <end position="324"/>
    </location>
</feature>
<dbReference type="OrthoDB" id="566138at2759"/>
<keyword evidence="3" id="KW-1185">Reference proteome</keyword>
<evidence type="ECO:0000313" key="3">
    <source>
        <dbReference type="Proteomes" id="UP001140510"/>
    </source>
</evidence>
<dbReference type="PANTHER" id="PTHR42678">
    <property type="entry name" value="AMIDASE"/>
    <property type="match status" value="1"/>
</dbReference>
<evidence type="ECO:0000313" key="2">
    <source>
        <dbReference type="EMBL" id="KAJ4405993.1"/>
    </source>
</evidence>
<gene>
    <name evidence="2" type="ORF">N0V91_004877</name>
</gene>
<dbReference type="InterPro" id="IPR036928">
    <property type="entry name" value="AS_sf"/>
</dbReference>
<sequence length="457" mass="49472">MTLPPSLRNITLLEARRLLDAGTLTSAQLVHAYLACIVEVDHEFNSVIETNLEANIDAQARDAERAAGKIRSDLHGLPILLEDNIPKLDNTETTCGSLAHVGAKPRQEAAVVTALRDAGAIILGKANMAEWTGFRSTSGCSGWSPRGGQTYGPYIEGSKASGSSSGSAVVTALGLYFDAVGTETCWSIVSPAEKSVMVGFKPTNYIIPSVGIIYASKKQDTVGVLKRTVEDAVRVTNALIAATGGAQPLRLLPANADSSDYVDHILDVLQSKRSNFQVRGLRIGVPTEMLESTPEYKLAAFGRALFRRENNGARVINQVAVPGLCEYAKLSQQDSQIILDTDMEIAINDYLSSLHTKPQHMNNLQGLINFTKTCPEEEYPARDVAGLERAQTTDPENELYQAMLNKGKYFAGYLSNILDQYDCDMLLIPFLSPVLQAFAAGAERAFGCLSGRLADRR</sequence>
<dbReference type="SUPFAM" id="SSF75304">
    <property type="entry name" value="Amidase signature (AS) enzymes"/>
    <property type="match status" value="1"/>
</dbReference>
<dbReference type="Pfam" id="PF01425">
    <property type="entry name" value="Amidase"/>
    <property type="match status" value="1"/>
</dbReference>
<proteinExistence type="predicted"/>
<dbReference type="PANTHER" id="PTHR42678:SF34">
    <property type="entry name" value="OS04G0183300 PROTEIN"/>
    <property type="match status" value="1"/>
</dbReference>
<dbReference type="Proteomes" id="UP001140510">
    <property type="component" value="Unassembled WGS sequence"/>
</dbReference>
<evidence type="ECO:0000259" key="1">
    <source>
        <dbReference type="Pfam" id="PF01425"/>
    </source>
</evidence>
<comment type="caution">
    <text evidence="2">The sequence shown here is derived from an EMBL/GenBank/DDBJ whole genome shotgun (WGS) entry which is preliminary data.</text>
</comment>
<protein>
    <recommendedName>
        <fullName evidence="1">Amidase domain-containing protein</fullName>
    </recommendedName>
</protein>
<accession>A0A9W8ZF18</accession>
<dbReference type="Gene3D" id="3.90.1300.10">
    <property type="entry name" value="Amidase signature (AS) domain"/>
    <property type="match status" value="1"/>
</dbReference>
<organism evidence="2 3">
    <name type="scientific">Didymella pomorum</name>
    <dbReference type="NCBI Taxonomy" id="749634"/>
    <lineage>
        <taxon>Eukaryota</taxon>
        <taxon>Fungi</taxon>
        <taxon>Dikarya</taxon>
        <taxon>Ascomycota</taxon>
        <taxon>Pezizomycotina</taxon>
        <taxon>Dothideomycetes</taxon>
        <taxon>Pleosporomycetidae</taxon>
        <taxon>Pleosporales</taxon>
        <taxon>Pleosporineae</taxon>
        <taxon>Didymellaceae</taxon>
        <taxon>Didymella</taxon>
    </lineage>
</organism>
<dbReference type="EMBL" id="JAPEVA010000030">
    <property type="protein sequence ID" value="KAJ4405993.1"/>
    <property type="molecule type" value="Genomic_DNA"/>
</dbReference>
<reference evidence="2" key="1">
    <citation type="submission" date="2022-10" db="EMBL/GenBank/DDBJ databases">
        <title>Tapping the CABI collections for fungal endophytes: first genome assemblies for Collariella, Neodidymelliopsis, Ascochyta clinopodiicola, Didymella pomorum, Didymosphaeria variabile, Neocosmospora piperis and Neocucurbitaria cava.</title>
        <authorList>
            <person name="Hill R."/>
        </authorList>
    </citation>
    <scope>NUCLEOTIDE SEQUENCE</scope>
    <source>
        <strain evidence="2">IMI 355091</strain>
    </source>
</reference>
<name>A0A9W8ZF18_9PLEO</name>
<dbReference type="AlphaFoldDB" id="A0A9W8ZF18"/>
<dbReference type="InterPro" id="IPR023631">
    <property type="entry name" value="Amidase_dom"/>
</dbReference>